<evidence type="ECO:0000256" key="2">
    <source>
        <dbReference type="SAM" id="MobiDB-lite"/>
    </source>
</evidence>
<dbReference type="AlphaFoldDB" id="A0A377R339"/>
<feature type="coiled-coil region" evidence="1">
    <location>
        <begin position="153"/>
        <end position="180"/>
    </location>
</feature>
<keyword evidence="1" id="KW-0175">Coiled coil</keyword>
<evidence type="ECO:0000313" key="3">
    <source>
        <dbReference type="EMBL" id="STR02392.1"/>
    </source>
</evidence>
<name>A0A377R339_9NEIS</name>
<reference evidence="3 4" key="1">
    <citation type="submission" date="2018-06" db="EMBL/GenBank/DDBJ databases">
        <authorList>
            <consortium name="Pathogen Informatics"/>
            <person name="Doyle S."/>
        </authorList>
    </citation>
    <scope>NUCLEOTIDE SEQUENCE [LARGE SCALE GENOMIC DNA]</scope>
    <source>
        <strain evidence="3 4">NCTC13336</strain>
    </source>
</reference>
<feature type="region of interest" description="Disordered" evidence="2">
    <location>
        <begin position="185"/>
        <end position="252"/>
    </location>
</feature>
<evidence type="ECO:0000313" key="4">
    <source>
        <dbReference type="Proteomes" id="UP000254293"/>
    </source>
</evidence>
<accession>A0A377R339</accession>
<sequence length="307" mass="34279">MGDTAKAAHEQAANAARAHADAEAQTANAAAQAAQGADKAAAGAVRRVTRLHEVFSTQHGNIRLTREEFAALNAEIDRFNVGQPESMSVTRWIQYKNQLQAVKDGFAAIIREAEEAGDAVSQMARDGTINQQALARAAQAAAEATGKLDSVRLTKLHAQIDEARQKLREMQNEAKKRGKLWRRNWRDWTATKRPRTNWRRGARLKHGRKKPQNRRTTARRPNTAKRPNCRSTLRRQREKREAEKQAKAEKTPDLSALAEPQINIGWDGVAGLIEEWKNALERRDAKVADAAAAVLIEKLKDGLRRMV</sequence>
<feature type="region of interest" description="Disordered" evidence="2">
    <location>
        <begin position="1"/>
        <end position="31"/>
    </location>
</feature>
<gene>
    <name evidence="3" type="ORF">NCTC13336_01258</name>
</gene>
<organism evidence="3 4">
    <name type="scientific">Kingella potus</name>
    <dbReference type="NCBI Taxonomy" id="265175"/>
    <lineage>
        <taxon>Bacteria</taxon>
        <taxon>Pseudomonadati</taxon>
        <taxon>Pseudomonadota</taxon>
        <taxon>Betaproteobacteria</taxon>
        <taxon>Neisseriales</taxon>
        <taxon>Neisseriaceae</taxon>
        <taxon>Kingella</taxon>
    </lineage>
</organism>
<dbReference type="EMBL" id="UGJJ01000002">
    <property type="protein sequence ID" value="STR02392.1"/>
    <property type="molecule type" value="Genomic_DNA"/>
</dbReference>
<proteinExistence type="predicted"/>
<keyword evidence="4" id="KW-1185">Reference proteome</keyword>
<evidence type="ECO:0000256" key="1">
    <source>
        <dbReference type="SAM" id="Coils"/>
    </source>
</evidence>
<feature type="compositionally biased region" description="Basic residues" evidence="2">
    <location>
        <begin position="192"/>
        <end position="218"/>
    </location>
</feature>
<dbReference type="RefSeq" id="WP_115308333.1">
    <property type="nucleotide sequence ID" value="NZ_UGJJ01000002.1"/>
</dbReference>
<dbReference type="Proteomes" id="UP000254293">
    <property type="component" value="Unassembled WGS sequence"/>
</dbReference>
<feature type="compositionally biased region" description="Low complexity" evidence="2">
    <location>
        <begin position="10"/>
        <end position="31"/>
    </location>
</feature>
<feature type="compositionally biased region" description="Basic and acidic residues" evidence="2">
    <location>
        <begin position="238"/>
        <end position="252"/>
    </location>
</feature>
<protein>
    <submittedName>
        <fullName evidence="3">Uncharacterized protein</fullName>
    </submittedName>
</protein>